<dbReference type="AlphaFoldDB" id="A0A0S3RNL7"/>
<protein>
    <recommendedName>
        <fullName evidence="4">Thioredoxin domain-containing protein</fullName>
    </recommendedName>
</protein>
<organism evidence="2 3">
    <name type="scientific">Vigna angularis var. angularis</name>
    <dbReference type="NCBI Taxonomy" id="157739"/>
    <lineage>
        <taxon>Eukaryota</taxon>
        <taxon>Viridiplantae</taxon>
        <taxon>Streptophyta</taxon>
        <taxon>Embryophyta</taxon>
        <taxon>Tracheophyta</taxon>
        <taxon>Spermatophyta</taxon>
        <taxon>Magnoliopsida</taxon>
        <taxon>eudicotyledons</taxon>
        <taxon>Gunneridae</taxon>
        <taxon>Pentapetalae</taxon>
        <taxon>rosids</taxon>
        <taxon>fabids</taxon>
        <taxon>Fabales</taxon>
        <taxon>Fabaceae</taxon>
        <taxon>Papilionoideae</taxon>
        <taxon>50 kb inversion clade</taxon>
        <taxon>NPAAA clade</taxon>
        <taxon>indigoferoid/millettioid clade</taxon>
        <taxon>Phaseoleae</taxon>
        <taxon>Vigna</taxon>
    </lineage>
</organism>
<keyword evidence="1" id="KW-0812">Transmembrane</keyword>
<name>A0A0S3RNL7_PHAAN</name>
<evidence type="ECO:0000256" key="1">
    <source>
        <dbReference type="SAM" id="Phobius"/>
    </source>
</evidence>
<feature type="transmembrane region" description="Helical" evidence="1">
    <location>
        <begin position="102"/>
        <end position="120"/>
    </location>
</feature>
<proteinExistence type="predicted"/>
<dbReference type="InterPro" id="IPR036249">
    <property type="entry name" value="Thioredoxin-like_sf"/>
</dbReference>
<feature type="transmembrane region" description="Helical" evidence="1">
    <location>
        <begin position="127"/>
        <end position="146"/>
    </location>
</feature>
<keyword evidence="1" id="KW-0472">Membrane</keyword>
<evidence type="ECO:0008006" key="4">
    <source>
        <dbReference type="Google" id="ProtNLM"/>
    </source>
</evidence>
<dbReference type="Gene3D" id="3.40.30.10">
    <property type="entry name" value="Glutaredoxin"/>
    <property type="match status" value="1"/>
</dbReference>
<sequence>MDRNRVGGKFQIHTNQLRKKQMANESGNNAVPGFQWLNRLVSEPYYLFHFLTFFSYFIIRSSASEVLAPHLIQHLLRREIQTLLVFAILVVIKGVKEDNWEAFIADALFLGKICLFVLAITMDRHLAVWYILVFLVIHMLTQQPLFQGLGTSSKLTPLQLESLLTEGTTTRLWLVEFRASYSPACIRSSQHFPELSITYSSKNLSFGIVDLGLFPNAAEKFGISLSGSMGQLPTYILFENAAEVARFPELDFEATYFHPTITKGLLSRHFELDRHLLEYFNGSNGASCSPKFRLNPL</sequence>
<dbReference type="EMBL" id="AP015036">
    <property type="protein sequence ID" value="BAT82197.1"/>
    <property type="molecule type" value="Genomic_DNA"/>
</dbReference>
<evidence type="ECO:0000313" key="2">
    <source>
        <dbReference type="EMBL" id="BAT82197.1"/>
    </source>
</evidence>
<dbReference type="SUPFAM" id="SSF52833">
    <property type="entry name" value="Thioredoxin-like"/>
    <property type="match status" value="1"/>
</dbReference>
<dbReference type="Proteomes" id="UP000291084">
    <property type="component" value="Chromosome 3"/>
</dbReference>
<keyword evidence="3" id="KW-1185">Reference proteome</keyword>
<reference evidence="2 3" key="1">
    <citation type="journal article" date="2015" name="Sci. Rep.">
        <title>The power of single molecule real-time sequencing technology in the de novo assembly of a eukaryotic genome.</title>
        <authorList>
            <person name="Sakai H."/>
            <person name="Naito K."/>
            <person name="Ogiso-Tanaka E."/>
            <person name="Takahashi Y."/>
            <person name="Iseki K."/>
            <person name="Muto C."/>
            <person name="Satou K."/>
            <person name="Teruya K."/>
            <person name="Shiroma A."/>
            <person name="Shimoji M."/>
            <person name="Hirano T."/>
            <person name="Itoh T."/>
            <person name="Kaga A."/>
            <person name="Tomooka N."/>
        </authorList>
    </citation>
    <scope>NUCLEOTIDE SEQUENCE [LARGE SCALE GENOMIC DNA]</scope>
    <source>
        <strain evidence="3">cv. Shumari</strain>
    </source>
</reference>
<accession>A0A0S3RNL7</accession>
<gene>
    <name evidence="2" type="primary">Vigan.03G217000</name>
    <name evidence="2" type="ORF">VIGAN_03217000</name>
</gene>
<evidence type="ECO:0000313" key="3">
    <source>
        <dbReference type="Proteomes" id="UP000291084"/>
    </source>
</evidence>
<keyword evidence="1" id="KW-1133">Transmembrane helix</keyword>
<dbReference type="OrthoDB" id="20229at2759"/>
<feature type="transmembrane region" description="Helical" evidence="1">
    <location>
        <begin position="46"/>
        <end position="68"/>
    </location>
</feature>